<evidence type="ECO:0000313" key="2">
    <source>
        <dbReference type="Proteomes" id="UP000789759"/>
    </source>
</evidence>
<proteinExistence type="predicted"/>
<feature type="non-terminal residue" evidence="1">
    <location>
        <position position="46"/>
    </location>
</feature>
<accession>A0A9N9IYE3</accession>
<sequence>KYRLRSKKAKKKNWKYKKDTRADIKCGKHIRPNTRKTIKIKDCLDS</sequence>
<organism evidence="1 2">
    <name type="scientific">Cetraspora pellucida</name>
    <dbReference type="NCBI Taxonomy" id="1433469"/>
    <lineage>
        <taxon>Eukaryota</taxon>
        <taxon>Fungi</taxon>
        <taxon>Fungi incertae sedis</taxon>
        <taxon>Mucoromycota</taxon>
        <taxon>Glomeromycotina</taxon>
        <taxon>Glomeromycetes</taxon>
        <taxon>Diversisporales</taxon>
        <taxon>Gigasporaceae</taxon>
        <taxon>Cetraspora</taxon>
    </lineage>
</organism>
<reference evidence="1" key="1">
    <citation type="submission" date="2021-06" db="EMBL/GenBank/DDBJ databases">
        <authorList>
            <person name="Kallberg Y."/>
            <person name="Tangrot J."/>
            <person name="Rosling A."/>
        </authorList>
    </citation>
    <scope>NUCLEOTIDE SEQUENCE</scope>
    <source>
        <strain evidence="1">FL966</strain>
    </source>
</reference>
<keyword evidence="2" id="KW-1185">Reference proteome</keyword>
<feature type="non-terminal residue" evidence="1">
    <location>
        <position position="1"/>
    </location>
</feature>
<evidence type="ECO:0000313" key="1">
    <source>
        <dbReference type="EMBL" id="CAG8756901.1"/>
    </source>
</evidence>
<comment type="caution">
    <text evidence="1">The sequence shown here is derived from an EMBL/GenBank/DDBJ whole genome shotgun (WGS) entry which is preliminary data.</text>
</comment>
<protein>
    <submittedName>
        <fullName evidence="1">14053_t:CDS:1</fullName>
    </submittedName>
</protein>
<dbReference type="EMBL" id="CAJVQA010018985">
    <property type="protein sequence ID" value="CAG8756901.1"/>
    <property type="molecule type" value="Genomic_DNA"/>
</dbReference>
<dbReference type="AlphaFoldDB" id="A0A9N9IYE3"/>
<gene>
    <name evidence="1" type="ORF">CPELLU_LOCUS15058</name>
</gene>
<name>A0A9N9IYE3_9GLOM</name>
<dbReference type="Proteomes" id="UP000789759">
    <property type="component" value="Unassembled WGS sequence"/>
</dbReference>